<feature type="transmembrane region" description="Helical" evidence="1">
    <location>
        <begin position="131"/>
        <end position="148"/>
    </location>
</feature>
<evidence type="ECO:0000313" key="2">
    <source>
        <dbReference type="EMBL" id="ADG40354.1"/>
    </source>
</evidence>
<dbReference type="KEGG" id="lki:LKI_04060"/>
<accession>D5T255</accession>
<feature type="transmembrane region" description="Helical" evidence="1">
    <location>
        <begin position="31"/>
        <end position="55"/>
    </location>
</feature>
<keyword evidence="1" id="KW-0812">Transmembrane</keyword>
<keyword evidence="1" id="KW-0472">Membrane</keyword>
<protein>
    <recommendedName>
        <fullName evidence="4">DUF805 domain-containing protein</fullName>
    </recommendedName>
</protein>
<dbReference type="HOGENOM" id="CLU_1667237_0_0_9"/>
<sequence>MSAWGALTDFFKRYTSFRGTSSRRAYNWMTWFWGVIYVMIAVIIIGVAGLGSFLGKHGEVATDTRPLLGTIILVLLISLMMSIIVIIPNLALYSRRLHDMGYSGWWQVAPLIINVVITLGIMYFGKSESDLSWGPSVISFGFNLWLSFMPSKTNTRYS</sequence>
<dbReference type="Pfam" id="PF05656">
    <property type="entry name" value="DUF805"/>
    <property type="match status" value="1"/>
</dbReference>
<proteinExistence type="predicted"/>
<gene>
    <name evidence="2" type="ordered locus">LKI_04060</name>
</gene>
<keyword evidence="1" id="KW-1133">Transmembrane helix</keyword>
<reference evidence="2 3" key="1">
    <citation type="journal article" date="2010" name="J. Bacteriol.">
        <title>Complete genome sequence analysis of Leuconostoc kimchii IMSNU 11154.</title>
        <authorList>
            <person name="Oh H.M."/>
            <person name="Cho Y.J."/>
            <person name="Kim B.K."/>
            <person name="Roe J.H."/>
            <person name="Kang S.O."/>
            <person name="Nahm B.H."/>
            <person name="Jeong G."/>
            <person name="Han H.U."/>
            <person name="Chun J."/>
        </authorList>
    </citation>
    <scope>NUCLEOTIDE SEQUENCE [LARGE SCALE GENOMIC DNA]</scope>
    <source>
        <strain evidence="3">IMSNU 11154 / KCTC 2386 / IH25</strain>
    </source>
</reference>
<feature type="transmembrane region" description="Helical" evidence="1">
    <location>
        <begin position="104"/>
        <end position="125"/>
    </location>
</feature>
<dbReference type="GO" id="GO:0005886">
    <property type="term" value="C:plasma membrane"/>
    <property type="evidence" value="ECO:0007669"/>
    <property type="project" value="TreeGrafter"/>
</dbReference>
<dbReference type="PANTHER" id="PTHR34980">
    <property type="entry name" value="INNER MEMBRANE PROTEIN-RELATED-RELATED"/>
    <property type="match status" value="1"/>
</dbReference>
<dbReference type="eggNOG" id="COG3152">
    <property type="taxonomic scope" value="Bacteria"/>
</dbReference>
<dbReference type="Proteomes" id="UP000002362">
    <property type="component" value="Chromosome"/>
</dbReference>
<dbReference type="OrthoDB" id="9812349at2"/>
<organism evidence="2 3">
    <name type="scientific">Leuconostoc kimchii (strain IMSNU 11154 / KCTC 2386 / IH25)</name>
    <dbReference type="NCBI Taxonomy" id="762051"/>
    <lineage>
        <taxon>Bacteria</taxon>
        <taxon>Bacillati</taxon>
        <taxon>Bacillota</taxon>
        <taxon>Bacilli</taxon>
        <taxon>Lactobacillales</taxon>
        <taxon>Lactobacillaceae</taxon>
        <taxon>Leuconostoc</taxon>
    </lineage>
</organism>
<dbReference type="PANTHER" id="PTHR34980:SF2">
    <property type="entry name" value="INNER MEMBRANE PROTEIN YHAH-RELATED"/>
    <property type="match status" value="1"/>
</dbReference>
<evidence type="ECO:0000256" key="1">
    <source>
        <dbReference type="SAM" id="Phobius"/>
    </source>
</evidence>
<name>D5T255_LEUKI</name>
<evidence type="ECO:0008006" key="4">
    <source>
        <dbReference type="Google" id="ProtNLM"/>
    </source>
</evidence>
<dbReference type="PATRIC" id="fig|762051.18.peg.820"/>
<evidence type="ECO:0000313" key="3">
    <source>
        <dbReference type="Proteomes" id="UP000002362"/>
    </source>
</evidence>
<feature type="transmembrane region" description="Helical" evidence="1">
    <location>
        <begin position="67"/>
        <end position="92"/>
    </location>
</feature>
<dbReference type="EMBL" id="CP001758">
    <property type="protein sequence ID" value="ADG40354.1"/>
    <property type="molecule type" value="Genomic_DNA"/>
</dbReference>
<dbReference type="RefSeq" id="WP_013102950.1">
    <property type="nucleotide sequence ID" value="NC_014136.1"/>
</dbReference>
<dbReference type="InterPro" id="IPR008523">
    <property type="entry name" value="DUF805"/>
</dbReference>
<dbReference type="AlphaFoldDB" id="D5T255"/>